<dbReference type="Gene3D" id="3.40.50.150">
    <property type="entry name" value="Vaccinia Virus protein VP39"/>
    <property type="match status" value="1"/>
</dbReference>
<dbReference type="SUPFAM" id="SSF53335">
    <property type="entry name" value="S-adenosyl-L-methionine-dependent methyltransferases"/>
    <property type="match status" value="1"/>
</dbReference>
<dbReference type="GO" id="GO:0032259">
    <property type="term" value="P:methylation"/>
    <property type="evidence" value="ECO:0007669"/>
    <property type="project" value="UniProtKB-KW"/>
</dbReference>
<comment type="similarity">
    <text evidence="8">Belongs to the methyltransferase superfamily.</text>
</comment>
<keyword evidence="11" id="KW-1185">Reference proteome</keyword>
<evidence type="ECO:0000256" key="8">
    <source>
        <dbReference type="HAMAP-Rule" id="MF_00835"/>
    </source>
</evidence>
<comment type="function">
    <text evidence="8">Converts the free carboxyl group of a malonyl-thioester to its methyl ester by transfer of a methyl group from S-adenosyl-L-methionine (SAM). It allows to synthesize pimeloyl-ACP via the fatty acid synthetic pathway.</text>
</comment>
<dbReference type="GO" id="GO:0009102">
    <property type="term" value="P:biotin biosynthetic process"/>
    <property type="evidence" value="ECO:0007669"/>
    <property type="project" value="UniProtKB-UniRule"/>
</dbReference>
<dbReference type="InterPro" id="IPR050602">
    <property type="entry name" value="Malonyl-ACP_OMT"/>
</dbReference>
<keyword evidence="4 8" id="KW-0489">Methyltransferase</keyword>
<evidence type="ECO:0000313" key="10">
    <source>
        <dbReference type="EMBL" id="QDD13807.1"/>
    </source>
</evidence>
<evidence type="ECO:0000256" key="4">
    <source>
        <dbReference type="ARBA" id="ARBA00022603"/>
    </source>
</evidence>
<accession>A0AAE6FTS8</accession>
<feature type="domain" description="Methyltransferase type 11" evidence="9">
    <location>
        <begin position="52"/>
        <end position="156"/>
    </location>
</feature>
<keyword evidence="5 8" id="KW-0808">Transferase</keyword>
<evidence type="ECO:0000256" key="6">
    <source>
        <dbReference type="ARBA" id="ARBA00022691"/>
    </source>
</evidence>
<proteinExistence type="inferred from homology"/>
<evidence type="ECO:0000256" key="2">
    <source>
        <dbReference type="ARBA" id="ARBA00004746"/>
    </source>
</evidence>
<dbReference type="PANTHER" id="PTHR13090">
    <property type="entry name" value="ARGININE-HYDROXYLASE NDUFAF5, MITOCHONDRIAL"/>
    <property type="match status" value="1"/>
</dbReference>
<keyword evidence="7 8" id="KW-0093">Biotin biosynthesis</keyword>
<protein>
    <recommendedName>
        <fullName evidence="3 8">Malonyl-[acyl-carrier protein] O-methyltransferase</fullName>
        <shortName evidence="8">Malonyl-ACP O-methyltransferase</shortName>
        <ecNumber evidence="3 8">2.1.1.197</ecNumber>
    </recommendedName>
    <alternativeName>
        <fullName evidence="8">Biotin synthesis protein BioC</fullName>
    </alternativeName>
</protein>
<dbReference type="InterPro" id="IPR013216">
    <property type="entry name" value="Methyltransf_11"/>
</dbReference>
<reference evidence="10 11" key="1">
    <citation type="journal article" date="2019" name="ISME J.">
        <title>Evolution in action: habitat transition from sediment to the pelagial leads to genome streamlining in Methylophilaceae.</title>
        <authorList>
            <person name="Salcher M."/>
            <person name="Schaefle D."/>
            <person name="Kaspar M."/>
            <person name="Neuenschwander S.M."/>
            <person name="Ghai R."/>
        </authorList>
    </citation>
    <scope>NUCLEOTIDE SEQUENCE [LARGE SCALE GENOMIC DNA]</scope>
    <source>
        <strain evidence="10 11">MMS-RI-1</strain>
    </source>
</reference>
<comment type="pathway">
    <text evidence="2 8">Cofactor biosynthesis; biotin biosynthesis.</text>
</comment>
<keyword evidence="6 8" id="KW-0949">S-adenosyl-L-methionine</keyword>
<evidence type="ECO:0000259" key="9">
    <source>
        <dbReference type="Pfam" id="PF08241"/>
    </source>
</evidence>
<evidence type="ECO:0000256" key="7">
    <source>
        <dbReference type="ARBA" id="ARBA00022756"/>
    </source>
</evidence>
<dbReference type="GO" id="GO:0010340">
    <property type="term" value="F:carboxyl-O-methyltransferase activity"/>
    <property type="evidence" value="ECO:0007669"/>
    <property type="project" value="UniProtKB-UniRule"/>
</dbReference>
<dbReference type="EC" id="2.1.1.197" evidence="3 8"/>
<organism evidence="10 11">
    <name type="scientific">Candidatus Methylopumilus rimovensis</name>
    <dbReference type="NCBI Taxonomy" id="2588535"/>
    <lineage>
        <taxon>Bacteria</taxon>
        <taxon>Pseudomonadati</taxon>
        <taxon>Pseudomonadota</taxon>
        <taxon>Betaproteobacteria</taxon>
        <taxon>Nitrosomonadales</taxon>
        <taxon>Methylophilaceae</taxon>
        <taxon>Candidatus Methylopumilus</taxon>
    </lineage>
</organism>
<dbReference type="InterPro" id="IPR011814">
    <property type="entry name" value="BioC"/>
</dbReference>
<dbReference type="GO" id="GO:0008757">
    <property type="term" value="F:S-adenosylmethionine-dependent methyltransferase activity"/>
    <property type="evidence" value="ECO:0007669"/>
    <property type="project" value="InterPro"/>
</dbReference>
<dbReference type="PANTHER" id="PTHR13090:SF1">
    <property type="entry name" value="ARGININE-HYDROXYLASE NDUFAF5, MITOCHONDRIAL"/>
    <property type="match status" value="1"/>
</dbReference>
<dbReference type="AlphaFoldDB" id="A0AAE6FTS8"/>
<evidence type="ECO:0000256" key="3">
    <source>
        <dbReference type="ARBA" id="ARBA00012327"/>
    </source>
</evidence>
<gene>
    <name evidence="8 10" type="primary">bioC</name>
    <name evidence="10" type="ORF">FIT61_05115</name>
</gene>
<dbReference type="KEGG" id="mrk:FIT61_05115"/>
<dbReference type="InterPro" id="IPR029063">
    <property type="entry name" value="SAM-dependent_MTases_sf"/>
</dbReference>
<dbReference type="EMBL" id="CP040986">
    <property type="protein sequence ID" value="QDD13807.1"/>
    <property type="molecule type" value="Genomic_DNA"/>
</dbReference>
<evidence type="ECO:0000313" key="11">
    <source>
        <dbReference type="Proteomes" id="UP000312102"/>
    </source>
</evidence>
<dbReference type="NCBIfam" id="TIGR02072">
    <property type="entry name" value="BioC"/>
    <property type="match status" value="1"/>
</dbReference>
<comment type="catalytic activity">
    <reaction evidence="1 8">
        <text>malonyl-[ACP] + S-adenosyl-L-methionine = malonyl-[ACP] methyl ester + S-adenosyl-L-homocysteine</text>
        <dbReference type="Rhea" id="RHEA:17105"/>
        <dbReference type="Rhea" id="RHEA-COMP:9623"/>
        <dbReference type="Rhea" id="RHEA-COMP:9954"/>
        <dbReference type="ChEBI" id="CHEBI:57856"/>
        <dbReference type="ChEBI" id="CHEBI:59789"/>
        <dbReference type="ChEBI" id="CHEBI:78449"/>
        <dbReference type="ChEBI" id="CHEBI:78845"/>
        <dbReference type="EC" id="2.1.1.197"/>
    </reaction>
</comment>
<dbReference type="CDD" id="cd02440">
    <property type="entry name" value="AdoMet_MTases"/>
    <property type="match status" value="1"/>
</dbReference>
<dbReference type="HAMAP" id="MF_00835">
    <property type="entry name" value="BioC"/>
    <property type="match status" value="1"/>
</dbReference>
<evidence type="ECO:0000256" key="5">
    <source>
        <dbReference type="ARBA" id="ARBA00022679"/>
    </source>
</evidence>
<evidence type="ECO:0000256" key="1">
    <source>
        <dbReference type="ARBA" id="ARBA00000852"/>
    </source>
</evidence>
<sequence length="290" mass="33215">MMTQHHIDKKRAQASFNKASASYENNAVLQRHVLGEMFLRLKLLKINPSSILDLGCGPGNAGPDLKNFYKPHDLIYLDFAYEMLKKAEEKNRDHFLKAFSSRTTQQFICADMEAIPLEENSIDMVWSNLSLQWCNDLDRVFAQIAKILTHNGLFIFSTFGPSTLHELRSSLASFSEHSHVNQFIDMHDIGDALIRCGFSDPVLDVDVYSLTYSTFKEIMYDLKHIGARNALQGRAKGMTGKGFLYQLEKLYEVYRANDKLPASYEVVYGHAWRVNKPHNESSIVKFYSKQ</sequence>
<dbReference type="GO" id="GO:0102130">
    <property type="term" value="F:malonyl-CoA methyltransferase activity"/>
    <property type="evidence" value="ECO:0007669"/>
    <property type="project" value="UniProtKB-EC"/>
</dbReference>
<dbReference type="Proteomes" id="UP000312102">
    <property type="component" value="Chromosome"/>
</dbReference>
<dbReference type="Pfam" id="PF08241">
    <property type="entry name" value="Methyltransf_11"/>
    <property type="match status" value="1"/>
</dbReference>
<name>A0AAE6FTS8_9PROT</name>